<sequence>MNVATVKRRITVYDNVKPIISGATNKTIRLNSSFNPRTSVTASDNIDGNLTSKITVSGTVNTKKKGTYTLKYTVTDNSKNVTTVTRKITIDSTKPVISGAKNITIRYKSSFNPKTGVTAKDNLDGSLTSQIKVTGAVNTKKKGSYTLTYTVTDKSQNTTVVKRMITVK</sequence>
<evidence type="ECO:0000313" key="3">
    <source>
        <dbReference type="Proteomes" id="UP000501868"/>
    </source>
</evidence>
<evidence type="ECO:0000313" key="2">
    <source>
        <dbReference type="EMBL" id="QIZ05512.1"/>
    </source>
</evidence>
<organism evidence="2 3">
    <name type="scientific">Priestia megaterium</name>
    <name type="common">Bacillus megaterium</name>
    <dbReference type="NCBI Taxonomy" id="1404"/>
    <lineage>
        <taxon>Bacteria</taxon>
        <taxon>Bacillati</taxon>
        <taxon>Bacillota</taxon>
        <taxon>Bacilli</taxon>
        <taxon>Bacillales</taxon>
        <taxon>Bacillaceae</taxon>
        <taxon>Priestia</taxon>
    </lineage>
</organism>
<reference evidence="2 3" key="1">
    <citation type="submission" date="2020-04" db="EMBL/GenBank/DDBJ databases">
        <title>Genome-Wide Identification of 5-Methylcytosine Sites in Bacterial Genomes By High-Throughput Sequencing of MspJI Restriction Fragments.</title>
        <authorList>
            <person name="Wu V."/>
        </authorList>
    </citation>
    <scope>NUCLEOTIDE SEQUENCE [LARGE SCALE GENOMIC DNA]</scope>
    <source>
        <strain evidence="2 3">S2</strain>
    </source>
</reference>
<dbReference type="Gene3D" id="2.60.40.10">
    <property type="entry name" value="Immunoglobulins"/>
    <property type="match status" value="2"/>
</dbReference>
<dbReference type="Pfam" id="PF16403">
    <property type="entry name" value="Bact_surface_Ig-like"/>
    <property type="match status" value="2"/>
</dbReference>
<protein>
    <submittedName>
        <fullName evidence="2">DUF5011 domain-containing protein</fullName>
    </submittedName>
</protein>
<dbReference type="AlphaFoldDB" id="A0A6H1NWA6"/>
<dbReference type="InterPro" id="IPR013783">
    <property type="entry name" value="Ig-like_fold"/>
</dbReference>
<accession>A0A6H1NWA6</accession>
<dbReference type="InterPro" id="IPR032179">
    <property type="entry name" value="Cry22Aa_Ig-like"/>
</dbReference>
<proteinExistence type="predicted"/>
<feature type="domain" description="Pesticidal crystal protein Cry22Aa Ig-like" evidence="1">
    <location>
        <begin position="97"/>
        <end position="167"/>
    </location>
</feature>
<dbReference type="Proteomes" id="UP000501868">
    <property type="component" value="Chromosome"/>
</dbReference>
<dbReference type="EMBL" id="CP051128">
    <property type="protein sequence ID" value="QIZ05512.1"/>
    <property type="molecule type" value="Genomic_DNA"/>
</dbReference>
<evidence type="ECO:0000259" key="1">
    <source>
        <dbReference type="Pfam" id="PF16403"/>
    </source>
</evidence>
<feature type="domain" description="Pesticidal crystal protein Cry22Aa Ig-like" evidence="1">
    <location>
        <begin position="20"/>
        <end position="90"/>
    </location>
</feature>
<gene>
    <name evidence="2" type="ORF">HFZ78_00935</name>
</gene>
<name>A0A6H1NWA6_PRIMG</name>
<reference evidence="2 3" key="2">
    <citation type="submission" date="2020-04" db="EMBL/GenBank/DDBJ databases">
        <authorList>
            <person name="Fomenkov A."/>
            <person name="Anton B.P."/>
            <person name="Roberts R.J."/>
        </authorList>
    </citation>
    <scope>NUCLEOTIDE SEQUENCE [LARGE SCALE GENOMIC DNA]</scope>
    <source>
        <strain evidence="2 3">S2</strain>
    </source>
</reference>